<comment type="catalytic activity">
    <reaction evidence="3 4">
        <text>RX + glutathione = an S-substituted glutathione + a halide anion + H(+)</text>
        <dbReference type="Rhea" id="RHEA:16437"/>
        <dbReference type="ChEBI" id="CHEBI:15378"/>
        <dbReference type="ChEBI" id="CHEBI:16042"/>
        <dbReference type="ChEBI" id="CHEBI:17792"/>
        <dbReference type="ChEBI" id="CHEBI:57925"/>
        <dbReference type="ChEBI" id="CHEBI:90779"/>
        <dbReference type="EC" id="2.5.1.18"/>
    </reaction>
</comment>
<evidence type="ECO:0000256" key="2">
    <source>
        <dbReference type="ARBA" id="ARBA00022679"/>
    </source>
</evidence>
<dbReference type="EMBL" id="AZBU02000010">
    <property type="protein sequence ID" value="TKR62095.1"/>
    <property type="molecule type" value="Genomic_DNA"/>
</dbReference>
<dbReference type="Pfam" id="PF01323">
    <property type="entry name" value="DSBA"/>
    <property type="match status" value="1"/>
</dbReference>
<dbReference type="FunFam" id="3.40.30.10:FF:000096">
    <property type="entry name" value="Glutathione S-transferase kappa"/>
    <property type="match status" value="1"/>
</dbReference>
<dbReference type="GO" id="GO:0004602">
    <property type="term" value="F:glutathione peroxidase activity"/>
    <property type="evidence" value="ECO:0007669"/>
    <property type="project" value="TreeGrafter"/>
</dbReference>
<dbReference type="SUPFAM" id="SSF52833">
    <property type="entry name" value="Thioredoxin-like"/>
    <property type="match status" value="1"/>
</dbReference>
<evidence type="ECO:0000256" key="3">
    <source>
        <dbReference type="ARBA" id="ARBA00047960"/>
    </source>
</evidence>
<feature type="domain" description="DSBA-like thioredoxin" evidence="6">
    <location>
        <begin position="5"/>
        <end position="208"/>
    </location>
</feature>
<dbReference type="PIRSF" id="PIRSF006386">
    <property type="entry name" value="HCCAis_GSTk"/>
    <property type="match status" value="1"/>
</dbReference>
<reference evidence="7 8" key="2">
    <citation type="journal article" date="2019" name="G3 (Bethesda)">
        <title>Hybrid Assembly of the Genome of the Entomopathogenic Nematode Steinernema carpocapsae Identifies the X-Chromosome.</title>
        <authorList>
            <person name="Serra L."/>
            <person name="Macchietto M."/>
            <person name="Macias-Munoz A."/>
            <person name="McGill C.J."/>
            <person name="Rodriguez I.M."/>
            <person name="Rodriguez B."/>
            <person name="Murad R."/>
            <person name="Mortazavi A."/>
        </authorList>
    </citation>
    <scope>NUCLEOTIDE SEQUENCE [LARGE SCALE GENOMIC DNA]</scope>
    <source>
        <strain evidence="7 8">ALL</strain>
    </source>
</reference>
<evidence type="ECO:0000259" key="6">
    <source>
        <dbReference type="Pfam" id="PF01323"/>
    </source>
</evidence>
<evidence type="ECO:0000313" key="7">
    <source>
        <dbReference type="EMBL" id="TKR62095.1"/>
    </source>
</evidence>
<dbReference type="STRING" id="34508.A0A4V5ZY36"/>
<dbReference type="InterPro" id="IPR036249">
    <property type="entry name" value="Thioredoxin-like_sf"/>
</dbReference>
<dbReference type="Gene3D" id="3.40.30.10">
    <property type="entry name" value="Glutaredoxin"/>
    <property type="match status" value="1"/>
</dbReference>
<dbReference type="GO" id="GO:0005739">
    <property type="term" value="C:mitochondrion"/>
    <property type="evidence" value="ECO:0007669"/>
    <property type="project" value="TreeGrafter"/>
</dbReference>
<sequence>MSGNVIELYYDCVSPYSWMAFETLVRYEKTLPFELKLKPIFLGGVMLKTGNTPPALACPQKAAYMLKELPILGKYWDVPIKIPKDFMGGAMSQGTLKAQRFLTSIQLNCPQFLEAASRELFKRIWSTDEPVHLVENLRDVAAKIGLLDAENLIGSIDSPRIKELLGERTQEVLKLGAFGAPWIVVKRPNKEDVRLFGSDRMHLIASLLGTPFPGPPVQAKI</sequence>
<comment type="similarity">
    <text evidence="1 4">Belongs to the GST superfamily. Kappa family.</text>
</comment>
<dbReference type="InterPro" id="IPR051924">
    <property type="entry name" value="GST_Kappa/NadH"/>
</dbReference>
<dbReference type="InterPro" id="IPR014440">
    <property type="entry name" value="HCCAis_GSTk"/>
</dbReference>
<evidence type="ECO:0000313" key="8">
    <source>
        <dbReference type="Proteomes" id="UP000298663"/>
    </source>
</evidence>
<dbReference type="Proteomes" id="UP000298663">
    <property type="component" value="Unassembled WGS sequence"/>
</dbReference>
<evidence type="ECO:0000256" key="4">
    <source>
        <dbReference type="PIRNR" id="PIRNR006386"/>
    </source>
</evidence>
<dbReference type="PANTHER" id="PTHR42943">
    <property type="entry name" value="GLUTATHIONE S-TRANSFERASE KAPPA"/>
    <property type="match status" value="1"/>
</dbReference>
<evidence type="ECO:0000256" key="5">
    <source>
        <dbReference type="PIRSR" id="PIRSR006386-1"/>
    </source>
</evidence>
<feature type="active site" description="Nucleophile" evidence="5">
    <location>
        <position position="14"/>
    </location>
</feature>
<dbReference type="OrthoDB" id="4664297at2759"/>
<keyword evidence="8" id="KW-1185">Reference proteome</keyword>
<organism evidence="7 8">
    <name type="scientific">Steinernema carpocapsae</name>
    <name type="common">Entomopathogenic nematode</name>
    <dbReference type="NCBI Taxonomy" id="34508"/>
    <lineage>
        <taxon>Eukaryota</taxon>
        <taxon>Metazoa</taxon>
        <taxon>Ecdysozoa</taxon>
        <taxon>Nematoda</taxon>
        <taxon>Chromadorea</taxon>
        <taxon>Rhabditida</taxon>
        <taxon>Tylenchina</taxon>
        <taxon>Panagrolaimomorpha</taxon>
        <taxon>Strongyloidoidea</taxon>
        <taxon>Steinernematidae</taxon>
        <taxon>Steinernema</taxon>
    </lineage>
</organism>
<proteinExistence type="inferred from homology"/>
<protein>
    <recommendedName>
        <fullName evidence="4">Glutathione S-transferase kappa</fullName>
        <ecNumber evidence="4">2.5.1.18</ecNumber>
    </recommendedName>
</protein>
<dbReference type="GO" id="GO:0006749">
    <property type="term" value="P:glutathione metabolic process"/>
    <property type="evidence" value="ECO:0007669"/>
    <property type="project" value="TreeGrafter"/>
</dbReference>
<evidence type="ECO:0000256" key="1">
    <source>
        <dbReference type="ARBA" id="ARBA00006494"/>
    </source>
</evidence>
<dbReference type="GO" id="GO:0005777">
    <property type="term" value="C:peroxisome"/>
    <property type="evidence" value="ECO:0007669"/>
    <property type="project" value="TreeGrafter"/>
</dbReference>
<accession>A0A4V5ZY36</accession>
<reference evidence="7 8" key="1">
    <citation type="journal article" date="2015" name="Genome Biol.">
        <title>Comparative genomics of Steinernema reveals deeply conserved gene regulatory networks.</title>
        <authorList>
            <person name="Dillman A.R."/>
            <person name="Macchietto M."/>
            <person name="Porter C.F."/>
            <person name="Rogers A."/>
            <person name="Williams B."/>
            <person name="Antoshechkin I."/>
            <person name="Lee M.M."/>
            <person name="Goodwin Z."/>
            <person name="Lu X."/>
            <person name="Lewis E.E."/>
            <person name="Goodrich-Blair H."/>
            <person name="Stock S.P."/>
            <person name="Adams B.J."/>
            <person name="Sternberg P.W."/>
            <person name="Mortazavi A."/>
        </authorList>
    </citation>
    <scope>NUCLEOTIDE SEQUENCE [LARGE SCALE GENOMIC DNA]</scope>
    <source>
        <strain evidence="7 8">ALL</strain>
    </source>
</reference>
<dbReference type="PANTHER" id="PTHR42943:SF2">
    <property type="entry name" value="GLUTATHIONE S-TRANSFERASE KAPPA 1"/>
    <property type="match status" value="1"/>
</dbReference>
<dbReference type="InterPro" id="IPR001853">
    <property type="entry name" value="DSBA-like_thioredoxin_dom"/>
</dbReference>
<keyword evidence="2 4" id="KW-0808">Transferase</keyword>
<dbReference type="AlphaFoldDB" id="A0A4V5ZY36"/>
<dbReference type="GO" id="GO:0004364">
    <property type="term" value="F:glutathione transferase activity"/>
    <property type="evidence" value="ECO:0007669"/>
    <property type="project" value="UniProtKB-UniRule"/>
</dbReference>
<name>A0A4V5ZY36_STECR</name>
<comment type="caution">
    <text evidence="7">The sequence shown here is derived from an EMBL/GenBank/DDBJ whole genome shotgun (WGS) entry which is preliminary data.</text>
</comment>
<gene>
    <name evidence="7" type="ORF">L596_026100</name>
</gene>
<dbReference type="EC" id="2.5.1.18" evidence="4"/>